<dbReference type="Proteomes" id="UP000886251">
    <property type="component" value="Unassembled WGS sequence"/>
</dbReference>
<organism evidence="2">
    <name type="scientific">Sedimenticola thiotaurini</name>
    <dbReference type="NCBI Taxonomy" id="1543721"/>
    <lineage>
        <taxon>Bacteria</taxon>
        <taxon>Pseudomonadati</taxon>
        <taxon>Pseudomonadota</taxon>
        <taxon>Gammaproteobacteria</taxon>
        <taxon>Chromatiales</taxon>
        <taxon>Sedimenticolaceae</taxon>
        <taxon>Sedimenticola</taxon>
    </lineage>
</organism>
<evidence type="ECO:0008006" key="3">
    <source>
        <dbReference type="Google" id="ProtNLM"/>
    </source>
</evidence>
<proteinExistence type="predicted"/>
<dbReference type="EMBL" id="DRKP01000188">
    <property type="protein sequence ID" value="HEB97718.1"/>
    <property type="molecule type" value="Genomic_DNA"/>
</dbReference>
<gene>
    <name evidence="2" type="ORF">ENI96_14945</name>
</gene>
<dbReference type="AlphaFoldDB" id="A0A831RN41"/>
<dbReference type="GO" id="GO:0042597">
    <property type="term" value="C:periplasmic space"/>
    <property type="evidence" value="ECO:0007669"/>
    <property type="project" value="InterPro"/>
</dbReference>
<evidence type="ECO:0000256" key="1">
    <source>
        <dbReference type="SAM" id="MobiDB-lite"/>
    </source>
</evidence>
<protein>
    <recommendedName>
        <fullName evidence="3">LTXXQ motif family protein</fullName>
    </recommendedName>
</protein>
<evidence type="ECO:0000313" key="2">
    <source>
        <dbReference type="EMBL" id="HEB97718.1"/>
    </source>
</evidence>
<sequence>MMGGPGRMGGPMMGGPGGMHGPMMGGPGKDRGMGGPGMMMGGDPQAFADRHLARMKSELGITAEQEPAWNEFESVVRERMAMMGGHRQMMSAGAFPGADQRMAMHRDGMARMQAVRTAGQRLYQALTPEQQARVGNMMGF</sequence>
<dbReference type="Pfam" id="PF07813">
    <property type="entry name" value="LTXXQ"/>
    <property type="match status" value="1"/>
</dbReference>
<accession>A0A831RN41</accession>
<comment type="caution">
    <text evidence="2">The sequence shown here is derived from an EMBL/GenBank/DDBJ whole genome shotgun (WGS) entry which is preliminary data.</text>
</comment>
<dbReference type="InterPro" id="IPR012899">
    <property type="entry name" value="LTXXQ"/>
</dbReference>
<name>A0A831RN41_9GAMM</name>
<feature type="region of interest" description="Disordered" evidence="1">
    <location>
        <begin position="1"/>
        <end position="20"/>
    </location>
</feature>
<reference evidence="2" key="1">
    <citation type="journal article" date="2020" name="mSystems">
        <title>Genome- and Community-Level Interaction Insights into Carbon Utilization and Element Cycling Functions of Hydrothermarchaeota in Hydrothermal Sediment.</title>
        <authorList>
            <person name="Zhou Z."/>
            <person name="Liu Y."/>
            <person name="Xu W."/>
            <person name="Pan J."/>
            <person name="Luo Z.H."/>
            <person name="Li M."/>
        </authorList>
    </citation>
    <scope>NUCLEOTIDE SEQUENCE [LARGE SCALE GENOMIC DNA]</scope>
    <source>
        <strain evidence="2">HyVt-443</strain>
    </source>
</reference>